<dbReference type="InterPro" id="IPR014729">
    <property type="entry name" value="Rossmann-like_a/b/a_fold"/>
</dbReference>
<evidence type="ECO:0000256" key="6">
    <source>
        <dbReference type="ARBA" id="ARBA00023146"/>
    </source>
</evidence>
<evidence type="ECO:0000259" key="10">
    <source>
        <dbReference type="Pfam" id="PF13603"/>
    </source>
</evidence>
<keyword evidence="2" id="KW-0436">Ligase</keyword>
<feature type="domain" description="Leucyl-tRNA synthetase editing" evidence="10">
    <location>
        <begin position="53"/>
        <end position="127"/>
    </location>
</feature>
<dbReference type="GO" id="GO:0005524">
    <property type="term" value="F:ATP binding"/>
    <property type="evidence" value="ECO:0007669"/>
    <property type="project" value="UniProtKB-KW"/>
</dbReference>
<gene>
    <name evidence="11" type="ORF">AKO1_001731</name>
</gene>
<dbReference type="Proteomes" id="UP001431209">
    <property type="component" value="Unassembled WGS sequence"/>
</dbReference>
<dbReference type="InterPro" id="IPR009080">
    <property type="entry name" value="tRNAsynth_Ia_anticodon-bd"/>
</dbReference>
<dbReference type="CDD" id="cd07960">
    <property type="entry name" value="Anticodon_Ia_Ile_BEm"/>
    <property type="match status" value="1"/>
</dbReference>
<reference evidence="11 12" key="1">
    <citation type="submission" date="2024-03" db="EMBL/GenBank/DDBJ databases">
        <title>The Acrasis kona genome and developmental transcriptomes reveal deep origins of eukaryotic multicellular pathways.</title>
        <authorList>
            <person name="Sheikh S."/>
            <person name="Fu C.-J."/>
            <person name="Brown M.W."/>
            <person name="Baldauf S.L."/>
        </authorList>
    </citation>
    <scope>NUCLEOTIDE SEQUENCE [LARGE SCALE GENOMIC DNA]</scope>
    <source>
        <strain evidence="11 12">ATCC MYA-3509</strain>
    </source>
</reference>
<keyword evidence="12" id="KW-1185">Reference proteome</keyword>
<dbReference type="EMBL" id="JAOPGA020001200">
    <property type="protein sequence ID" value="KAL0486058.1"/>
    <property type="molecule type" value="Genomic_DNA"/>
</dbReference>
<evidence type="ECO:0000259" key="8">
    <source>
        <dbReference type="Pfam" id="PF00133"/>
    </source>
</evidence>
<dbReference type="GO" id="GO:0032543">
    <property type="term" value="P:mitochondrial translation"/>
    <property type="evidence" value="ECO:0007669"/>
    <property type="project" value="TreeGrafter"/>
</dbReference>
<dbReference type="GO" id="GO:0004822">
    <property type="term" value="F:isoleucine-tRNA ligase activity"/>
    <property type="evidence" value="ECO:0007669"/>
    <property type="project" value="UniProtKB-EC"/>
</dbReference>
<comment type="caution">
    <text evidence="11">The sequence shown here is derived from an EMBL/GenBank/DDBJ whole genome shotgun (WGS) entry which is preliminary data.</text>
</comment>
<keyword evidence="5" id="KW-0648">Protein biosynthesis</keyword>
<evidence type="ECO:0000313" key="11">
    <source>
        <dbReference type="EMBL" id="KAL0486058.1"/>
    </source>
</evidence>
<dbReference type="GO" id="GO:0002161">
    <property type="term" value="F:aminoacyl-tRNA deacylase activity"/>
    <property type="evidence" value="ECO:0007669"/>
    <property type="project" value="InterPro"/>
</dbReference>
<accession>A0AAW2Z9U7</accession>
<dbReference type="InterPro" id="IPR050081">
    <property type="entry name" value="Ile-tRNA_ligase"/>
</dbReference>
<proteinExistence type="predicted"/>
<evidence type="ECO:0000256" key="1">
    <source>
        <dbReference type="ARBA" id="ARBA00013165"/>
    </source>
</evidence>
<dbReference type="Gene3D" id="1.10.10.830">
    <property type="entry name" value="Ile-tRNA synthetase CP2 domain-like"/>
    <property type="match status" value="1"/>
</dbReference>
<keyword evidence="4" id="KW-0067">ATP-binding</keyword>
<feature type="domain" description="Methionyl/Valyl/Leucyl/Isoleucyl-tRNA synthetase anticodon-binding" evidence="9">
    <location>
        <begin position="445"/>
        <end position="598"/>
    </location>
</feature>
<dbReference type="Pfam" id="PF08264">
    <property type="entry name" value="Anticodon_1"/>
    <property type="match status" value="1"/>
</dbReference>
<evidence type="ECO:0000256" key="4">
    <source>
        <dbReference type="ARBA" id="ARBA00022840"/>
    </source>
</evidence>
<keyword evidence="3" id="KW-0547">Nucleotide-binding</keyword>
<dbReference type="GO" id="GO:0005739">
    <property type="term" value="C:mitochondrion"/>
    <property type="evidence" value="ECO:0007669"/>
    <property type="project" value="TreeGrafter"/>
</dbReference>
<organism evidence="11 12">
    <name type="scientific">Acrasis kona</name>
    <dbReference type="NCBI Taxonomy" id="1008807"/>
    <lineage>
        <taxon>Eukaryota</taxon>
        <taxon>Discoba</taxon>
        <taxon>Heterolobosea</taxon>
        <taxon>Tetramitia</taxon>
        <taxon>Eutetramitia</taxon>
        <taxon>Acrasidae</taxon>
        <taxon>Acrasis</taxon>
    </lineage>
</organism>
<dbReference type="GO" id="GO:0006428">
    <property type="term" value="P:isoleucyl-tRNA aminoacylation"/>
    <property type="evidence" value="ECO:0007669"/>
    <property type="project" value="InterPro"/>
</dbReference>
<dbReference type="PRINTS" id="PR00984">
    <property type="entry name" value="TRNASYNTHILE"/>
</dbReference>
<protein>
    <recommendedName>
        <fullName evidence="1">isoleucine--tRNA ligase</fullName>
        <ecNumber evidence="1">6.1.1.5</ecNumber>
    </recommendedName>
    <alternativeName>
        <fullName evidence="7">Isoleucyl-tRNA synthetase</fullName>
    </alternativeName>
</protein>
<evidence type="ECO:0000256" key="5">
    <source>
        <dbReference type="ARBA" id="ARBA00022917"/>
    </source>
</evidence>
<dbReference type="FunFam" id="3.40.50.620:FF:000305">
    <property type="entry name" value="Isoleucine--tRNA ligase"/>
    <property type="match status" value="1"/>
</dbReference>
<dbReference type="Pfam" id="PF13603">
    <property type="entry name" value="tRNA-synt_1_2"/>
    <property type="match status" value="1"/>
</dbReference>
<evidence type="ECO:0000256" key="7">
    <source>
        <dbReference type="ARBA" id="ARBA00032665"/>
    </source>
</evidence>
<dbReference type="AlphaFoldDB" id="A0AAW2Z9U7"/>
<sequence>MRSYGPQLHGHYLRTKRCVTIRIKLTLQQVTRPLNPHSSSPKTCSTLYKKKIGHLTARREMKGSELENLTCEHPLIPGKLVPMLHGDHVTMDAGTGLVHTAPSHGHDDFHVGKKHSLPLACLIDNKGCYLHDHPIPSLRSLFAYKSHDLIFEMLGPKLIQSEKYKHRYPYDWRTNKPIMIRATWQWFADLKGLKKQSTQALDAIEFIPQKAKDRLANYVEKRDDWCISRQRNWGVPIPAFYDQNDAEVTNDRIMSFIIRGIREKGSDVWWSDPYSLLPPEHRNQGLVAGTDTLDVWFDSGTSWNGALRSRGISFPADLYLEGSDQHRGWFQSSLLTSMAFMGEAPYRSILTHGFVLDEHGKKMSKSVGNVIDPQNVIVKYGADALRLWVASSNFTEDVSIGPNVIEIEVNLLKKIRNTCKFLICNSDDIDMKCDSVGWDELNMIDQYALQRMHQYVIQIGEFYECYQFFKVHNLIQSFTHEISSFYLDVCKDVLYADEIDSKRRRACQTVFCYILFNFVKSMAPILPHTAESIYQNSTLKRFMARDSLFECEWMESSFVKHVQVDPRMQKVLDIRDVMNKMFDRMRVEKLIKSTNELMIVMNGDIDVDFELLKIAWIVSGVEVCLDKNEFDNVVNDVGQVDVLGVCGDVEFKVCRSKLHKCPRCWRFDSDKELELCSRCDGVLHNKH</sequence>
<dbReference type="PANTHER" id="PTHR42765:SF1">
    <property type="entry name" value="ISOLEUCINE--TRNA LIGASE, MITOCHONDRIAL"/>
    <property type="match status" value="1"/>
</dbReference>
<dbReference type="InterPro" id="IPR009008">
    <property type="entry name" value="Val/Leu/Ile-tRNA-synth_edit"/>
</dbReference>
<keyword evidence="6" id="KW-0030">Aminoacyl-tRNA synthetase</keyword>
<dbReference type="InterPro" id="IPR033708">
    <property type="entry name" value="Anticodon_Ile_BEm"/>
</dbReference>
<evidence type="ECO:0000259" key="9">
    <source>
        <dbReference type="Pfam" id="PF08264"/>
    </source>
</evidence>
<dbReference type="SUPFAM" id="SSF52374">
    <property type="entry name" value="Nucleotidylyl transferase"/>
    <property type="match status" value="1"/>
</dbReference>
<evidence type="ECO:0000313" key="12">
    <source>
        <dbReference type="Proteomes" id="UP001431209"/>
    </source>
</evidence>
<dbReference type="GO" id="GO:0000049">
    <property type="term" value="F:tRNA binding"/>
    <property type="evidence" value="ECO:0007669"/>
    <property type="project" value="InterPro"/>
</dbReference>
<dbReference type="SUPFAM" id="SSF50677">
    <property type="entry name" value="ValRS/IleRS/LeuRS editing domain"/>
    <property type="match status" value="1"/>
</dbReference>
<dbReference type="Gene3D" id="1.10.730.20">
    <property type="match status" value="1"/>
</dbReference>
<dbReference type="InterPro" id="IPR002301">
    <property type="entry name" value="Ile-tRNA-ligase"/>
</dbReference>
<evidence type="ECO:0000256" key="2">
    <source>
        <dbReference type="ARBA" id="ARBA00022598"/>
    </source>
</evidence>
<dbReference type="InterPro" id="IPR013155">
    <property type="entry name" value="M/V/L/I-tRNA-synth_anticd-bd"/>
</dbReference>
<dbReference type="InterPro" id="IPR025709">
    <property type="entry name" value="Leu_tRNA-synth_edit"/>
</dbReference>
<dbReference type="Pfam" id="PF00133">
    <property type="entry name" value="tRNA-synt_1"/>
    <property type="match status" value="1"/>
</dbReference>
<feature type="domain" description="Aminoacyl-tRNA synthetase class Ia" evidence="8">
    <location>
        <begin position="179"/>
        <end position="400"/>
    </location>
</feature>
<name>A0AAW2Z9U7_9EUKA</name>
<evidence type="ECO:0000256" key="3">
    <source>
        <dbReference type="ARBA" id="ARBA00022741"/>
    </source>
</evidence>
<dbReference type="SUPFAM" id="SSF47323">
    <property type="entry name" value="Anticodon-binding domain of a subclass of class I aminoacyl-tRNA synthetases"/>
    <property type="match status" value="1"/>
</dbReference>
<dbReference type="PANTHER" id="PTHR42765">
    <property type="entry name" value="SOLEUCYL-TRNA SYNTHETASE"/>
    <property type="match status" value="1"/>
</dbReference>
<dbReference type="EC" id="6.1.1.5" evidence="1"/>
<dbReference type="Gene3D" id="3.40.50.620">
    <property type="entry name" value="HUPs"/>
    <property type="match status" value="1"/>
</dbReference>
<dbReference type="Gene3D" id="3.90.740.10">
    <property type="entry name" value="Valyl/Leucyl/Isoleucyl-tRNA synthetase, editing domain"/>
    <property type="match status" value="1"/>
</dbReference>
<dbReference type="InterPro" id="IPR002300">
    <property type="entry name" value="aa-tRNA-synth_Ia"/>
</dbReference>